<feature type="compositionally biased region" description="Low complexity" evidence="1">
    <location>
        <begin position="1"/>
        <end position="20"/>
    </location>
</feature>
<dbReference type="Pfam" id="PF13843">
    <property type="entry name" value="DDE_Tnp_1_7"/>
    <property type="match status" value="1"/>
</dbReference>
<evidence type="ECO:0000313" key="3">
    <source>
        <dbReference type="Proteomes" id="UP000515180"/>
    </source>
</evidence>
<feature type="domain" description="PiggyBac transposable element-derived protein" evidence="2">
    <location>
        <begin position="93"/>
        <end position="443"/>
    </location>
</feature>
<evidence type="ECO:0000313" key="4">
    <source>
        <dbReference type="RefSeq" id="XP_003486861.1"/>
    </source>
</evidence>
<dbReference type="KEGG" id="bim:100746209"/>
<dbReference type="AlphaFoldDB" id="A0A6P3DMZ7"/>
<name>A0A6P3DMZ7_BOMIM</name>
<dbReference type="GeneID" id="100746209"/>
<accession>A0A6P3DMZ7</accession>
<evidence type="ECO:0000256" key="1">
    <source>
        <dbReference type="SAM" id="MobiDB-lite"/>
    </source>
</evidence>
<reference evidence="4" key="1">
    <citation type="submission" date="2025-08" db="UniProtKB">
        <authorList>
            <consortium name="RefSeq"/>
        </authorList>
    </citation>
    <scope>IDENTIFICATION</scope>
</reference>
<keyword evidence="3" id="KW-1185">Reference proteome</keyword>
<dbReference type="RefSeq" id="XP_003486861.1">
    <property type="nucleotide sequence ID" value="XM_003486813.4"/>
</dbReference>
<sequence>MDADTEYFSSASEKSSLEDSSQYEASEDEIFHVSPTIRRRRIEPDTEDEMDIENENEHNIEDNEWSNNITQTAASVIPFVKSRTAVQIEGNQPYSFYAAFLTEEILQIIVDETNRYAEQYMQNRRSVRVDKWIPTDKNEMRRFFGLLIWMSLVKLPKYDAYWCTNNTYCQSFPRTVMSRNRFELLLRFLHFTNNQTANTNDRLYKLRQIVDILNQNFSKYYDLDEEICIDESLVPFQGRIKFRQFLKQKRHKYGIKVFKMCSGQGYTYKFEIYWGKNLDAPCVTPTNVVMNICNNILHRGHTIYTDNWYTNINLAEKLIDCNTHLVGTLKKDRKGIPVDIKFKKLKRGELIAMQNKKGITVLKWRDERDIFMISTKHSAEMVEVRKKNYVCDKPMVVVDYSRGRCAVDLSDQMIAYSTPHRRTLKWYIKLALELLFTSISNAMILYKQATKTKIKVSDFRMALAMHLTQCHSPEPSDILIRQRLRHEMQKKEGQAYLARKFCRECYKKNVKQLGSKIAKNRTKKVTTYCPDCIDEPHLCLKCFNTVHR</sequence>
<proteinExistence type="predicted"/>
<dbReference type="PANTHER" id="PTHR46599:SF3">
    <property type="entry name" value="PIGGYBAC TRANSPOSABLE ELEMENT-DERIVED PROTEIN 4"/>
    <property type="match status" value="1"/>
</dbReference>
<feature type="region of interest" description="Disordered" evidence="1">
    <location>
        <begin position="1"/>
        <end position="50"/>
    </location>
</feature>
<evidence type="ECO:0000259" key="2">
    <source>
        <dbReference type="Pfam" id="PF13843"/>
    </source>
</evidence>
<dbReference type="OrthoDB" id="7694983at2759"/>
<dbReference type="Proteomes" id="UP000515180">
    <property type="component" value="Unplaced"/>
</dbReference>
<gene>
    <name evidence="4" type="primary">LOC100746209</name>
</gene>
<dbReference type="OMA" id="WRDERDI"/>
<dbReference type="PANTHER" id="PTHR46599">
    <property type="entry name" value="PIGGYBAC TRANSPOSABLE ELEMENT-DERIVED PROTEIN 4"/>
    <property type="match status" value="1"/>
</dbReference>
<organism evidence="3 4">
    <name type="scientific">Bombus impatiens</name>
    <name type="common">Bumblebee</name>
    <dbReference type="NCBI Taxonomy" id="132113"/>
    <lineage>
        <taxon>Eukaryota</taxon>
        <taxon>Metazoa</taxon>
        <taxon>Ecdysozoa</taxon>
        <taxon>Arthropoda</taxon>
        <taxon>Hexapoda</taxon>
        <taxon>Insecta</taxon>
        <taxon>Pterygota</taxon>
        <taxon>Neoptera</taxon>
        <taxon>Endopterygota</taxon>
        <taxon>Hymenoptera</taxon>
        <taxon>Apocrita</taxon>
        <taxon>Aculeata</taxon>
        <taxon>Apoidea</taxon>
        <taxon>Anthophila</taxon>
        <taxon>Apidae</taxon>
        <taxon>Bombus</taxon>
        <taxon>Pyrobombus</taxon>
    </lineage>
</organism>
<dbReference type="InterPro" id="IPR029526">
    <property type="entry name" value="PGBD"/>
</dbReference>
<protein>
    <submittedName>
        <fullName evidence="4">PiggyBac transposable element-derived protein 4-like</fullName>
    </submittedName>
</protein>